<dbReference type="Pfam" id="PF14559">
    <property type="entry name" value="TPR_19"/>
    <property type="match status" value="1"/>
</dbReference>
<accession>A0A7K1LNR8</accession>
<evidence type="ECO:0000313" key="4">
    <source>
        <dbReference type="EMBL" id="MUP42455.1"/>
    </source>
</evidence>
<dbReference type="RefSeq" id="WP_156275602.1">
    <property type="nucleotide sequence ID" value="NZ_BAABGI010000001.1"/>
</dbReference>
<evidence type="ECO:0000313" key="5">
    <source>
        <dbReference type="Proteomes" id="UP000460416"/>
    </source>
</evidence>
<reference evidence="4 5" key="1">
    <citation type="submission" date="2019-07" db="EMBL/GenBank/DDBJ databases">
        <title>Gramella aestuarii sp. nov., isolated from a tidal flat, and emended description of Gramella echinicola.</title>
        <authorList>
            <person name="Liu L."/>
        </authorList>
    </citation>
    <scope>NUCLEOTIDE SEQUENCE [LARGE SCALE GENOMIC DNA]</scope>
    <source>
        <strain evidence="4 5">BS12</strain>
    </source>
</reference>
<dbReference type="InterPro" id="IPR011990">
    <property type="entry name" value="TPR-like_helical_dom_sf"/>
</dbReference>
<keyword evidence="1" id="KW-0677">Repeat</keyword>
<dbReference type="InterPro" id="IPR050498">
    <property type="entry name" value="Ycf3"/>
</dbReference>
<keyword evidence="3" id="KW-0812">Transmembrane</keyword>
<dbReference type="Gene3D" id="1.25.40.10">
    <property type="entry name" value="Tetratricopeptide repeat domain"/>
    <property type="match status" value="1"/>
</dbReference>
<dbReference type="OrthoDB" id="935812at2"/>
<gene>
    <name evidence="4" type="ORF">FLP08_07710</name>
</gene>
<dbReference type="PANTHER" id="PTHR44858">
    <property type="entry name" value="TETRATRICOPEPTIDE REPEAT PROTEIN 6"/>
    <property type="match status" value="1"/>
</dbReference>
<dbReference type="EMBL" id="VJVW01000002">
    <property type="protein sequence ID" value="MUP42455.1"/>
    <property type="molecule type" value="Genomic_DNA"/>
</dbReference>
<dbReference type="SMART" id="SM00028">
    <property type="entry name" value="TPR"/>
    <property type="match status" value="3"/>
</dbReference>
<name>A0A7K1LNR8_9FLAO</name>
<keyword evidence="3" id="KW-1133">Transmembrane helix</keyword>
<protein>
    <submittedName>
        <fullName evidence="4">Tetratricopeptide repeat protein</fullName>
    </submittedName>
</protein>
<dbReference type="AlphaFoldDB" id="A0A7K1LNR8"/>
<dbReference type="PANTHER" id="PTHR44858:SF1">
    <property type="entry name" value="UDP-N-ACETYLGLUCOSAMINE--PEPTIDE N-ACETYLGLUCOSAMINYLTRANSFERASE SPINDLY-RELATED"/>
    <property type="match status" value="1"/>
</dbReference>
<keyword evidence="3" id="KW-0472">Membrane</keyword>
<organism evidence="4 5">
    <name type="scientific">Christiangramia aestuarii</name>
    <dbReference type="NCBI Taxonomy" id="1028746"/>
    <lineage>
        <taxon>Bacteria</taxon>
        <taxon>Pseudomonadati</taxon>
        <taxon>Bacteroidota</taxon>
        <taxon>Flavobacteriia</taxon>
        <taxon>Flavobacteriales</taxon>
        <taxon>Flavobacteriaceae</taxon>
        <taxon>Christiangramia</taxon>
    </lineage>
</organism>
<evidence type="ECO:0000256" key="3">
    <source>
        <dbReference type="SAM" id="Phobius"/>
    </source>
</evidence>
<evidence type="ECO:0000256" key="2">
    <source>
        <dbReference type="ARBA" id="ARBA00022803"/>
    </source>
</evidence>
<evidence type="ECO:0000256" key="1">
    <source>
        <dbReference type="ARBA" id="ARBA00022737"/>
    </source>
</evidence>
<feature type="transmembrane region" description="Helical" evidence="3">
    <location>
        <begin position="12"/>
        <end position="30"/>
    </location>
</feature>
<keyword evidence="2" id="KW-0802">TPR repeat</keyword>
<dbReference type="InterPro" id="IPR019734">
    <property type="entry name" value="TPR_rpt"/>
</dbReference>
<sequence length="266" mass="31272">MKKVFKILKFSLAILLSLYSLLIVYSLFFYSSAERFDIAAHMQGGYLSQSMFEILKFQEPENDEIYFEQSVPFNKRGDHATGFAILNKAVELNPKVHLGYRGYIQLRFLRNYRAALEDFNRLDSLTPQIVDTPWGEDIDFLRGEAYFGLKEYEKARMHFLNSISNQGEEWVDIQAFVYAGLCEERLGNMDQAKEHFQQAIHQSKYTVEAHLGLARIYLKQELFEEANSHLEQAEKYMVYKRDDPYNEYLNEVYLEDIEELKDSLAQ</sequence>
<comment type="caution">
    <text evidence="4">The sequence shown here is derived from an EMBL/GenBank/DDBJ whole genome shotgun (WGS) entry which is preliminary data.</text>
</comment>
<dbReference type="Proteomes" id="UP000460416">
    <property type="component" value="Unassembled WGS sequence"/>
</dbReference>
<dbReference type="SUPFAM" id="SSF48452">
    <property type="entry name" value="TPR-like"/>
    <property type="match status" value="1"/>
</dbReference>
<keyword evidence="5" id="KW-1185">Reference proteome</keyword>
<proteinExistence type="predicted"/>